<dbReference type="EMBL" id="KN832019">
    <property type="protein sequence ID" value="KIN98047.1"/>
    <property type="molecule type" value="Genomic_DNA"/>
</dbReference>
<protein>
    <submittedName>
        <fullName evidence="1">Uncharacterized protein</fullName>
    </submittedName>
</protein>
<organism evidence="1 2">
    <name type="scientific">Pisolithus tinctorius Marx 270</name>
    <dbReference type="NCBI Taxonomy" id="870435"/>
    <lineage>
        <taxon>Eukaryota</taxon>
        <taxon>Fungi</taxon>
        <taxon>Dikarya</taxon>
        <taxon>Basidiomycota</taxon>
        <taxon>Agaricomycotina</taxon>
        <taxon>Agaricomycetes</taxon>
        <taxon>Agaricomycetidae</taxon>
        <taxon>Boletales</taxon>
        <taxon>Sclerodermatineae</taxon>
        <taxon>Pisolithaceae</taxon>
        <taxon>Pisolithus</taxon>
    </lineage>
</organism>
<keyword evidence="2" id="KW-1185">Reference proteome</keyword>
<dbReference type="AlphaFoldDB" id="A0A0C3IM64"/>
<gene>
    <name evidence="1" type="ORF">M404DRAFT_1005582</name>
</gene>
<reference evidence="2" key="2">
    <citation type="submission" date="2015-01" db="EMBL/GenBank/DDBJ databases">
        <title>Evolutionary Origins and Diversification of the Mycorrhizal Mutualists.</title>
        <authorList>
            <consortium name="DOE Joint Genome Institute"/>
            <consortium name="Mycorrhizal Genomics Consortium"/>
            <person name="Kohler A."/>
            <person name="Kuo A."/>
            <person name="Nagy L.G."/>
            <person name="Floudas D."/>
            <person name="Copeland A."/>
            <person name="Barry K.W."/>
            <person name="Cichocki N."/>
            <person name="Veneault-Fourrey C."/>
            <person name="LaButti K."/>
            <person name="Lindquist E.A."/>
            <person name="Lipzen A."/>
            <person name="Lundell T."/>
            <person name="Morin E."/>
            <person name="Murat C."/>
            <person name="Riley R."/>
            <person name="Ohm R."/>
            <person name="Sun H."/>
            <person name="Tunlid A."/>
            <person name="Henrissat B."/>
            <person name="Grigoriev I.V."/>
            <person name="Hibbett D.S."/>
            <person name="Martin F."/>
        </authorList>
    </citation>
    <scope>NUCLEOTIDE SEQUENCE [LARGE SCALE GENOMIC DNA]</scope>
    <source>
        <strain evidence="2">Marx 270</strain>
    </source>
</reference>
<sequence length="65" mass="7060">MIPRALGKTLEEEARGRFNLAYEITSSTGDGRSCPRMRYSDKGTATTVAVLSEIGQAKKYGKFGS</sequence>
<dbReference type="Proteomes" id="UP000054217">
    <property type="component" value="Unassembled WGS sequence"/>
</dbReference>
<proteinExistence type="predicted"/>
<name>A0A0C3IM64_PISTI</name>
<dbReference type="HOGENOM" id="CLU_2850686_0_0_1"/>
<evidence type="ECO:0000313" key="2">
    <source>
        <dbReference type="Proteomes" id="UP000054217"/>
    </source>
</evidence>
<evidence type="ECO:0000313" key="1">
    <source>
        <dbReference type="EMBL" id="KIN98047.1"/>
    </source>
</evidence>
<accession>A0A0C3IM64</accession>
<reference evidence="1 2" key="1">
    <citation type="submission" date="2014-04" db="EMBL/GenBank/DDBJ databases">
        <authorList>
            <consortium name="DOE Joint Genome Institute"/>
            <person name="Kuo A."/>
            <person name="Kohler A."/>
            <person name="Costa M.D."/>
            <person name="Nagy L.G."/>
            <person name="Floudas D."/>
            <person name="Copeland A."/>
            <person name="Barry K.W."/>
            <person name="Cichocki N."/>
            <person name="Veneault-Fourrey C."/>
            <person name="LaButti K."/>
            <person name="Lindquist E.A."/>
            <person name="Lipzen A."/>
            <person name="Lundell T."/>
            <person name="Morin E."/>
            <person name="Murat C."/>
            <person name="Sun H."/>
            <person name="Tunlid A."/>
            <person name="Henrissat B."/>
            <person name="Grigoriev I.V."/>
            <person name="Hibbett D.S."/>
            <person name="Martin F."/>
            <person name="Nordberg H.P."/>
            <person name="Cantor M.N."/>
            <person name="Hua S.X."/>
        </authorList>
    </citation>
    <scope>NUCLEOTIDE SEQUENCE [LARGE SCALE GENOMIC DNA]</scope>
    <source>
        <strain evidence="1 2">Marx 270</strain>
    </source>
</reference>
<dbReference type="InParanoid" id="A0A0C3IM64"/>